<accession>A0A1E5L2M6</accession>
<dbReference type="OrthoDB" id="2649829at2"/>
<organism evidence="1 2">
    <name type="scientific">Desulfuribacillus stibiiarsenatis</name>
    <dbReference type="NCBI Taxonomy" id="1390249"/>
    <lineage>
        <taxon>Bacteria</taxon>
        <taxon>Bacillati</taxon>
        <taxon>Bacillota</taxon>
        <taxon>Desulfuribacillia</taxon>
        <taxon>Desulfuribacillales</taxon>
        <taxon>Desulfuribacillaceae</taxon>
        <taxon>Desulfuribacillus</taxon>
    </lineage>
</organism>
<dbReference type="EMBL" id="MJAT01000039">
    <property type="protein sequence ID" value="OEH84311.1"/>
    <property type="molecule type" value="Genomic_DNA"/>
</dbReference>
<name>A0A1E5L2M6_9FIRM</name>
<dbReference type="RefSeq" id="WP_069703294.1">
    <property type="nucleotide sequence ID" value="NZ_MJAT01000039.1"/>
</dbReference>
<keyword evidence="2" id="KW-1185">Reference proteome</keyword>
<protein>
    <recommendedName>
        <fullName evidence="3">DUF2508 domain-containing protein</fullName>
    </recommendedName>
</protein>
<reference evidence="1 2" key="1">
    <citation type="submission" date="2016-09" db="EMBL/GenBank/DDBJ databases">
        <title>Desulfuribacillus arsenicus sp. nov., an obligately anaerobic, dissimilatory arsenic- and antimonate-reducing bacterium isolated from anoxic sediments.</title>
        <authorList>
            <person name="Abin C.A."/>
            <person name="Hollibaugh J.T."/>
        </authorList>
    </citation>
    <scope>NUCLEOTIDE SEQUENCE [LARGE SCALE GENOMIC DNA]</scope>
    <source>
        <strain evidence="1 2">MLFW-2</strain>
    </source>
</reference>
<dbReference type="InterPro" id="IPR019644">
    <property type="entry name" value="DUF2508"/>
</dbReference>
<evidence type="ECO:0000313" key="2">
    <source>
        <dbReference type="Proteomes" id="UP000095255"/>
    </source>
</evidence>
<evidence type="ECO:0000313" key="1">
    <source>
        <dbReference type="EMBL" id="OEH84311.1"/>
    </source>
</evidence>
<proteinExistence type="predicted"/>
<dbReference type="Pfam" id="PF10704">
    <property type="entry name" value="DUF2508"/>
    <property type="match status" value="1"/>
</dbReference>
<sequence length="61" mass="7237">MSLNELEKSKLYEELACAKEEWILAQKQYEYATEKDAIDAAIYKILATEKRYMFLLKQLES</sequence>
<dbReference type="Proteomes" id="UP000095255">
    <property type="component" value="Unassembled WGS sequence"/>
</dbReference>
<dbReference type="AlphaFoldDB" id="A0A1E5L2M6"/>
<gene>
    <name evidence="1" type="ORF">BHU72_10930</name>
</gene>
<comment type="caution">
    <text evidence="1">The sequence shown here is derived from an EMBL/GenBank/DDBJ whole genome shotgun (WGS) entry which is preliminary data.</text>
</comment>
<dbReference type="STRING" id="1390249.BHU72_10930"/>
<evidence type="ECO:0008006" key="3">
    <source>
        <dbReference type="Google" id="ProtNLM"/>
    </source>
</evidence>